<organism evidence="2 3">
    <name type="scientific">Oryza meyeriana var. granulata</name>
    <dbReference type="NCBI Taxonomy" id="110450"/>
    <lineage>
        <taxon>Eukaryota</taxon>
        <taxon>Viridiplantae</taxon>
        <taxon>Streptophyta</taxon>
        <taxon>Embryophyta</taxon>
        <taxon>Tracheophyta</taxon>
        <taxon>Spermatophyta</taxon>
        <taxon>Magnoliopsida</taxon>
        <taxon>Liliopsida</taxon>
        <taxon>Poales</taxon>
        <taxon>Poaceae</taxon>
        <taxon>BOP clade</taxon>
        <taxon>Oryzoideae</taxon>
        <taxon>Oryzeae</taxon>
        <taxon>Oryzinae</taxon>
        <taxon>Oryza</taxon>
        <taxon>Oryza meyeriana</taxon>
    </lineage>
</organism>
<reference evidence="2 3" key="1">
    <citation type="submission" date="2019-11" db="EMBL/GenBank/DDBJ databases">
        <title>Whole genome sequence of Oryza granulata.</title>
        <authorList>
            <person name="Li W."/>
        </authorList>
    </citation>
    <scope>NUCLEOTIDE SEQUENCE [LARGE SCALE GENOMIC DNA]</scope>
    <source>
        <strain evidence="3">cv. Menghai</strain>
        <tissue evidence="2">Leaf</tissue>
    </source>
</reference>
<evidence type="ECO:0000256" key="1">
    <source>
        <dbReference type="SAM" id="MobiDB-lite"/>
    </source>
</evidence>
<dbReference type="OrthoDB" id="2019491at2759"/>
<protein>
    <submittedName>
        <fullName evidence="2">Uncharacterized protein</fullName>
    </submittedName>
</protein>
<gene>
    <name evidence="2" type="ORF">E2562_002037</name>
</gene>
<dbReference type="EMBL" id="SPHZ02000003">
    <property type="protein sequence ID" value="KAF0922783.1"/>
    <property type="molecule type" value="Genomic_DNA"/>
</dbReference>
<sequence length="89" mass="9070">MPATAPSPASVRAAASSARSRSRSSAGRVAALPADGRGDGVSTAAAYKELGESLRFPIWMYKLLKGPYDKEGACVIVTAGSEGVASEAR</sequence>
<dbReference type="AlphaFoldDB" id="A0A6G1EFQ9"/>
<comment type="caution">
    <text evidence="2">The sequence shown here is derived from an EMBL/GenBank/DDBJ whole genome shotgun (WGS) entry which is preliminary data.</text>
</comment>
<feature type="compositionally biased region" description="Low complexity" evidence="1">
    <location>
        <begin position="1"/>
        <end position="31"/>
    </location>
</feature>
<proteinExistence type="predicted"/>
<accession>A0A6G1EFQ9</accession>
<keyword evidence="3" id="KW-1185">Reference proteome</keyword>
<evidence type="ECO:0000313" key="2">
    <source>
        <dbReference type="EMBL" id="KAF0922783.1"/>
    </source>
</evidence>
<dbReference type="Proteomes" id="UP000479710">
    <property type="component" value="Unassembled WGS sequence"/>
</dbReference>
<evidence type="ECO:0000313" key="3">
    <source>
        <dbReference type="Proteomes" id="UP000479710"/>
    </source>
</evidence>
<name>A0A6G1EFQ9_9ORYZ</name>
<feature type="region of interest" description="Disordered" evidence="1">
    <location>
        <begin position="1"/>
        <end position="39"/>
    </location>
</feature>